<dbReference type="Gene3D" id="2.30.42.10">
    <property type="match status" value="1"/>
</dbReference>
<dbReference type="CDD" id="cd23068">
    <property type="entry name" value="PDZ_ZASP52-like"/>
    <property type="match status" value="1"/>
</dbReference>
<dbReference type="GO" id="GO:0030018">
    <property type="term" value="C:Z disc"/>
    <property type="evidence" value="ECO:0007669"/>
    <property type="project" value="TreeGrafter"/>
</dbReference>
<feature type="compositionally biased region" description="Basic and acidic residues" evidence="4">
    <location>
        <begin position="216"/>
        <end position="234"/>
    </location>
</feature>
<organism evidence="6 7">
    <name type="scientific">Mizuhopecten yessoensis</name>
    <name type="common">Japanese scallop</name>
    <name type="synonym">Patinopecten yessoensis</name>
    <dbReference type="NCBI Taxonomy" id="6573"/>
    <lineage>
        <taxon>Eukaryota</taxon>
        <taxon>Metazoa</taxon>
        <taxon>Spiralia</taxon>
        <taxon>Lophotrochozoa</taxon>
        <taxon>Mollusca</taxon>
        <taxon>Bivalvia</taxon>
        <taxon>Autobranchia</taxon>
        <taxon>Pteriomorphia</taxon>
        <taxon>Pectinida</taxon>
        <taxon>Pectinoidea</taxon>
        <taxon>Pectinidae</taxon>
        <taxon>Mizuhopecten</taxon>
    </lineage>
</organism>
<dbReference type="GO" id="GO:0061061">
    <property type="term" value="P:muscle structure development"/>
    <property type="evidence" value="ECO:0007669"/>
    <property type="project" value="TreeGrafter"/>
</dbReference>
<dbReference type="PROSITE" id="PS50106">
    <property type="entry name" value="PDZ"/>
    <property type="match status" value="1"/>
</dbReference>
<evidence type="ECO:0000259" key="5">
    <source>
        <dbReference type="PROSITE" id="PS50106"/>
    </source>
</evidence>
<reference evidence="6 7" key="1">
    <citation type="journal article" date="2017" name="Nat. Ecol. Evol.">
        <title>Scallop genome provides insights into evolution of bilaterian karyotype and development.</title>
        <authorList>
            <person name="Wang S."/>
            <person name="Zhang J."/>
            <person name="Jiao W."/>
            <person name="Li J."/>
            <person name="Xun X."/>
            <person name="Sun Y."/>
            <person name="Guo X."/>
            <person name="Huan P."/>
            <person name="Dong B."/>
            <person name="Zhang L."/>
            <person name="Hu X."/>
            <person name="Sun X."/>
            <person name="Wang J."/>
            <person name="Zhao C."/>
            <person name="Wang Y."/>
            <person name="Wang D."/>
            <person name="Huang X."/>
            <person name="Wang R."/>
            <person name="Lv J."/>
            <person name="Li Y."/>
            <person name="Zhang Z."/>
            <person name="Liu B."/>
            <person name="Lu W."/>
            <person name="Hui Y."/>
            <person name="Liang J."/>
            <person name="Zhou Z."/>
            <person name="Hou R."/>
            <person name="Li X."/>
            <person name="Liu Y."/>
            <person name="Li H."/>
            <person name="Ning X."/>
            <person name="Lin Y."/>
            <person name="Zhao L."/>
            <person name="Xing Q."/>
            <person name="Dou J."/>
            <person name="Li Y."/>
            <person name="Mao J."/>
            <person name="Guo H."/>
            <person name="Dou H."/>
            <person name="Li T."/>
            <person name="Mu C."/>
            <person name="Jiang W."/>
            <person name="Fu Q."/>
            <person name="Fu X."/>
            <person name="Miao Y."/>
            <person name="Liu J."/>
            <person name="Yu Q."/>
            <person name="Li R."/>
            <person name="Liao H."/>
            <person name="Li X."/>
            <person name="Kong Y."/>
            <person name="Jiang Z."/>
            <person name="Chourrout D."/>
            <person name="Li R."/>
            <person name="Bao Z."/>
        </authorList>
    </citation>
    <scope>NUCLEOTIDE SEQUENCE [LARGE SCALE GENOMIC DNA]</scope>
    <source>
        <strain evidence="6 7">PY_sf001</strain>
    </source>
</reference>
<evidence type="ECO:0000256" key="1">
    <source>
        <dbReference type="ARBA" id="ARBA00004496"/>
    </source>
</evidence>
<feature type="compositionally biased region" description="Polar residues" evidence="4">
    <location>
        <begin position="142"/>
        <end position="156"/>
    </location>
</feature>
<dbReference type="SMART" id="SM00228">
    <property type="entry name" value="PDZ"/>
    <property type="match status" value="1"/>
</dbReference>
<feature type="region of interest" description="Disordered" evidence="4">
    <location>
        <begin position="204"/>
        <end position="282"/>
    </location>
</feature>
<dbReference type="GO" id="GO:0001725">
    <property type="term" value="C:stress fiber"/>
    <property type="evidence" value="ECO:0007669"/>
    <property type="project" value="TreeGrafter"/>
</dbReference>
<sequence length="282" mass="30709">MAQPEMMTIRLVRPDTGVSWGFRLQGGNDFSTPLSLQSVTPGSVAERSGLRAGDGVLYINDVNTDTLTHDDAKCHIIRSGNDIYVTVQRGAVSVWAPKVTPMSQLRPQELRTIKTATGDEVQAVQKTSLARSHQPDPLHIGSSYNRTPRSFGQGPQSPKKPIPNVVHSQFNSPIGLYSADNLANTYKMQTAGIQKEMENLDVDDEPVGTRMSGTYHRLDSQGEEGSIKDGHDLEDVTSSDLPPVTPPDLSPEPDLLPDNQSDLPSDQPTNTDKSMFVCDLTS</sequence>
<dbReference type="FunFam" id="2.30.42.10:FF:000055">
    <property type="entry name" value="PDZ and LIM domain protein 3"/>
    <property type="match status" value="1"/>
</dbReference>
<dbReference type="GO" id="GO:0030036">
    <property type="term" value="P:actin cytoskeleton organization"/>
    <property type="evidence" value="ECO:0007669"/>
    <property type="project" value="TreeGrafter"/>
</dbReference>
<name>A0A210QBJ2_MIZYE</name>
<dbReference type="GO" id="GO:0005912">
    <property type="term" value="C:adherens junction"/>
    <property type="evidence" value="ECO:0007669"/>
    <property type="project" value="TreeGrafter"/>
</dbReference>
<comment type="subcellular location">
    <subcellularLocation>
        <location evidence="1">Cytoplasm</location>
    </subcellularLocation>
</comment>
<dbReference type="InterPro" id="IPR031847">
    <property type="entry name" value="PDLI1-4/Zasp-like_mid"/>
</dbReference>
<dbReference type="AlphaFoldDB" id="A0A210QBJ2"/>
<dbReference type="Pfam" id="PF15936">
    <property type="entry name" value="DUF4749"/>
    <property type="match status" value="1"/>
</dbReference>
<feature type="region of interest" description="Disordered" evidence="4">
    <location>
        <begin position="127"/>
        <end position="163"/>
    </location>
</feature>
<comment type="caution">
    <text evidence="6">The sequence shown here is derived from an EMBL/GenBank/DDBJ whole genome shotgun (WGS) entry which is preliminary data.</text>
</comment>
<evidence type="ECO:0000256" key="4">
    <source>
        <dbReference type="SAM" id="MobiDB-lite"/>
    </source>
</evidence>
<dbReference type="GO" id="GO:0003779">
    <property type="term" value="F:actin binding"/>
    <property type="evidence" value="ECO:0007669"/>
    <property type="project" value="TreeGrafter"/>
</dbReference>
<dbReference type="SUPFAM" id="SSF50156">
    <property type="entry name" value="PDZ domain-like"/>
    <property type="match status" value="1"/>
</dbReference>
<dbReference type="GO" id="GO:0051371">
    <property type="term" value="F:muscle alpha-actinin binding"/>
    <property type="evidence" value="ECO:0007669"/>
    <property type="project" value="TreeGrafter"/>
</dbReference>
<dbReference type="InterPro" id="IPR006643">
    <property type="entry name" value="Zasp-like_motif"/>
</dbReference>
<dbReference type="OrthoDB" id="1293114at2759"/>
<keyword evidence="3" id="KW-0862">Zinc</keyword>
<dbReference type="GO" id="GO:0031941">
    <property type="term" value="C:filamentous actin"/>
    <property type="evidence" value="ECO:0007669"/>
    <property type="project" value="TreeGrafter"/>
</dbReference>
<gene>
    <name evidence="6" type="ORF">KP79_PYT05379</name>
</gene>
<proteinExistence type="predicted"/>
<keyword evidence="3" id="KW-0479">Metal-binding</keyword>
<dbReference type="PANTHER" id="PTHR24214">
    <property type="entry name" value="PDZ AND LIM DOMAIN PROTEIN ZASP"/>
    <property type="match status" value="1"/>
</dbReference>
<dbReference type="STRING" id="6573.A0A210QBJ2"/>
<feature type="domain" description="PDZ" evidence="5">
    <location>
        <begin position="8"/>
        <end position="91"/>
    </location>
</feature>
<accession>A0A210QBJ2</accession>
<evidence type="ECO:0000256" key="3">
    <source>
        <dbReference type="ARBA" id="ARBA00023038"/>
    </source>
</evidence>
<dbReference type="SMART" id="SM00735">
    <property type="entry name" value="ZM"/>
    <property type="match status" value="1"/>
</dbReference>
<dbReference type="InterPro" id="IPR001478">
    <property type="entry name" value="PDZ"/>
</dbReference>
<dbReference type="EMBL" id="NEDP02004280">
    <property type="protein sequence ID" value="OWF46097.1"/>
    <property type="molecule type" value="Genomic_DNA"/>
</dbReference>
<dbReference type="Pfam" id="PF00595">
    <property type="entry name" value="PDZ"/>
    <property type="match status" value="1"/>
</dbReference>
<protein>
    <submittedName>
        <fullName evidence="6">PDZ and LIM domain protein Zasp</fullName>
    </submittedName>
</protein>
<evidence type="ECO:0000256" key="2">
    <source>
        <dbReference type="ARBA" id="ARBA00022490"/>
    </source>
</evidence>
<dbReference type="PANTHER" id="PTHR24214:SF38">
    <property type="entry name" value="PDZ AND LIM DOMAIN PROTEIN ZASP-RELATED"/>
    <property type="match status" value="1"/>
</dbReference>
<evidence type="ECO:0000313" key="7">
    <source>
        <dbReference type="Proteomes" id="UP000242188"/>
    </source>
</evidence>
<keyword evidence="2" id="KW-0963">Cytoplasm</keyword>
<keyword evidence="3" id="KW-0440">LIM domain</keyword>
<dbReference type="Proteomes" id="UP000242188">
    <property type="component" value="Unassembled WGS sequence"/>
</dbReference>
<dbReference type="InterPro" id="IPR036034">
    <property type="entry name" value="PDZ_sf"/>
</dbReference>
<keyword evidence="7" id="KW-1185">Reference proteome</keyword>
<dbReference type="InterPro" id="IPR050604">
    <property type="entry name" value="PDZ-LIM_domain"/>
</dbReference>
<evidence type="ECO:0000313" key="6">
    <source>
        <dbReference type="EMBL" id="OWF46097.1"/>
    </source>
</evidence>
<feature type="compositionally biased region" description="Polar residues" evidence="4">
    <location>
        <begin position="259"/>
        <end position="273"/>
    </location>
</feature>